<dbReference type="SMART" id="SM00490">
    <property type="entry name" value="HELICc"/>
    <property type="match status" value="1"/>
</dbReference>
<dbReference type="Gene3D" id="3.30.2060.10">
    <property type="entry name" value="Penicillin-binding protein 1b domain"/>
    <property type="match status" value="1"/>
</dbReference>
<organism evidence="12 13">
    <name type="scientific">Ligilactobacillus pabuli</name>
    <dbReference type="NCBI Taxonomy" id="2886039"/>
    <lineage>
        <taxon>Bacteria</taxon>
        <taxon>Bacillati</taxon>
        <taxon>Bacillota</taxon>
        <taxon>Bacilli</taxon>
        <taxon>Lactobacillales</taxon>
        <taxon>Lactobacillaceae</taxon>
        <taxon>Ligilactobacillus</taxon>
    </lineage>
</organism>
<name>A0ABQ5JJK9_9LACO</name>
<dbReference type="HAMAP" id="MF_00969">
    <property type="entry name" value="TRCF"/>
    <property type="match status" value="1"/>
</dbReference>
<dbReference type="Pfam" id="PF03461">
    <property type="entry name" value="TRCF"/>
    <property type="match status" value="1"/>
</dbReference>
<evidence type="ECO:0000256" key="6">
    <source>
        <dbReference type="ARBA" id="ARBA00022840"/>
    </source>
</evidence>
<evidence type="ECO:0000256" key="4">
    <source>
        <dbReference type="ARBA" id="ARBA00022801"/>
    </source>
</evidence>
<evidence type="ECO:0000256" key="2">
    <source>
        <dbReference type="ARBA" id="ARBA00022741"/>
    </source>
</evidence>
<comment type="function">
    <text evidence="9">Couples transcription and DNA repair by recognizing RNA polymerase (RNAP) stalled at DNA lesions. Mediates ATP-dependent release of RNAP and its truncated transcript from the DNA, and recruitment of nucleotide excision repair machinery to the damaged site.</text>
</comment>
<dbReference type="SMART" id="SM00982">
    <property type="entry name" value="TRCF"/>
    <property type="match status" value="1"/>
</dbReference>
<evidence type="ECO:0000256" key="7">
    <source>
        <dbReference type="ARBA" id="ARBA00023125"/>
    </source>
</evidence>
<feature type="domain" description="Helicase ATP-binding" evidence="10">
    <location>
        <begin position="634"/>
        <end position="795"/>
    </location>
</feature>
<dbReference type="InterPro" id="IPR027417">
    <property type="entry name" value="P-loop_NTPase"/>
</dbReference>
<proteinExistence type="inferred from homology"/>
<dbReference type="EC" id="3.6.4.-" evidence="9"/>
<keyword evidence="5" id="KW-0347">Helicase</keyword>
<keyword evidence="6 9" id="KW-0067">ATP-binding</keyword>
<dbReference type="Gene3D" id="3.90.1150.50">
    <property type="entry name" value="Transcription-repair-coupling factor, D7 domain"/>
    <property type="match status" value="1"/>
</dbReference>
<dbReference type="InterPro" id="IPR001650">
    <property type="entry name" value="Helicase_C-like"/>
</dbReference>
<dbReference type="SUPFAM" id="SSF141259">
    <property type="entry name" value="CarD-like"/>
    <property type="match status" value="1"/>
</dbReference>
<dbReference type="PROSITE" id="PS51192">
    <property type="entry name" value="HELICASE_ATP_BIND_1"/>
    <property type="match status" value="1"/>
</dbReference>
<keyword evidence="13" id="KW-1185">Reference proteome</keyword>
<dbReference type="Pfam" id="PF00271">
    <property type="entry name" value="Helicase_C"/>
    <property type="match status" value="1"/>
</dbReference>
<dbReference type="EMBL" id="BQXH01000025">
    <property type="protein sequence ID" value="GKS82296.1"/>
    <property type="molecule type" value="Genomic_DNA"/>
</dbReference>
<dbReference type="RefSeq" id="WP_244056784.1">
    <property type="nucleotide sequence ID" value="NZ_BQXH01000025.1"/>
</dbReference>
<evidence type="ECO:0000259" key="11">
    <source>
        <dbReference type="PROSITE" id="PS51194"/>
    </source>
</evidence>
<reference evidence="12" key="1">
    <citation type="journal article" date="2022" name="Int. J. Syst. Evol. Microbiol.">
        <title>A novel species of lactic acid bacteria, Ligilactobacillus pabuli sp. nov., isolated from alfalfa silage.</title>
        <authorList>
            <person name="Tohno M."/>
            <person name="Tanizawa Y."/>
            <person name="Sawada H."/>
            <person name="Sakamoto M."/>
            <person name="Ohkuma M."/>
            <person name="Kobayashi H."/>
        </authorList>
    </citation>
    <scope>NUCLEOTIDE SEQUENCE</scope>
    <source>
        <strain evidence="12">AF129</strain>
    </source>
</reference>
<keyword evidence="1 9" id="KW-0963">Cytoplasm</keyword>
<dbReference type="Pfam" id="PF02559">
    <property type="entry name" value="CarD_TRCF_RID"/>
    <property type="match status" value="1"/>
</dbReference>
<dbReference type="CDD" id="cd17991">
    <property type="entry name" value="DEXHc_TRCF"/>
    <property type="match status" value="1"/>
</dbReference>
<dbReference type="InterPro" id="IPR003711">
    <property type="entry name" value="CarD-like/TRCF_RID"/>
</dbReference>
<dbReference type="InterPro" id="IPR004576">
    <property type="entry name" value="Mfd"/>
</dbReference>
<comment type="similarity">
    <text evidence="9">In the N-terminal section; belongs to the UvrB family.</text>
</comment>
<dbReference type="PANTHER" id="PTHR47964">
    <property type="entry name" value="ATP-DEPENDENT DNA HELICASE HOMOLOG RECG, CHLOROPLASTIC"/>
    <property type="match status" value="1"/>
</dbReference>
<sequence>MRITDLFSKIPEYRTWQENLTSGHHLLTGLSGSAKTVMLAELFLSKQQSQVVVTDDLFHAQQLTDDLTNLLDEEQVFLFPVDEMLAEEIATSSPEFKSQRVQALNALLAQQPVVVVTSTAGLSRLLPPVDDWQKSQLKLTVGSELDLSATINLLAAMGYQRTKMVERPGDFALRGSILDIYSLNAQYPLRCDLFDTEIDSLRFFDATDQRSIENTEEAVILPATDFIAFPAELTQAADLVEKGYQKRLKQLTTPDDKQRLTGNFETVLADLRKGQLSDAYHVFASQIFPQQTGILDYLGKDGLVVFDDYSRLLEQENELQQQNAEWITDKLKQQSVLPETQLGVEVRQRQKNDQHVQIFLSLFQKGMGNLRFDQLVDIKARTVQQFFGQMPLLKTESERWRKQGQTTVIFVPDNERIAKVSQTLDDFGIPSIITKADSLQTKTVQVVAGALQSGFELPPAGLVVLTEHELFAKATRKQPKRQTMKNTERLKSYTDLKKGDYVVHVNHGIGRFMGMQTIEVSGKHQDYLTIDYQDDAQLFIPVTQLDRVQKYVSSEAKTPRINKLGGSEWAKTKKKVAGKIEDIADDLVELYAKREAEKGYAFSADDSYQKEFEDAFPYTETPDQLRSAKEIKADMEKPKPMDRLLIGDVGFGKTEVAMRAAFKAIQDGKQVAILAPTTVLAQQHYETMTERFSGFPVEIGLLSRFVTKKQSTATIKDVKAGMCDILVGTHRLLSKDVQFADLGLLIVDEEQRFGVKHKEKLKQIKANVDVLTLTATPIPRTLNMSMLGVRDLSVIETAPMNRYPIQTYVIEQNYGVIVDAIRREMARGGQVFYLHNRVHDIEKKAAELQALVPDARIAYIHGQMSEAQMERILYDFINGEYDVLVTTTIIETGVDIPNANTLFVEDADRMGLAQLYQLRGRVGRSSRVAYSYFMYQADKVLNEVSEKRLEAIKDFTELGSGFKIAMRDLSIRGAGNFLGKQQHGFIDSVGYDLYTQMLNEAVAKKRGQKVQEKTDTEINLDVEAYLPGTYIEDPRQKIEIYKRVRQFTSHDEYVEVQDDLLDRFGDYPAEVAALLDIGLLKMYADQAMVASIKQNDRKISVKLSPSATKTFTAKQLLKAVAQTKFNASLQPGPKQMEIALVIQPKMQQTDVLVQLQQLTHSLAAEVATPVTKVVGQ</sequence>
<dbReference type="SUPFAM" id="SSF52540">
    <property type="entry name" value="P-loop containing nucleoside triphosphate hydrolases"/>
    <property type="match status" value="4"/>
</dbReference>
<dbReference type="InterPro" id="IPR047112">
    <property type="entry name" value="RecG/Mfd"/>
</dbReference>
<feature type="domain" description="Helicase C-terminal" evidence="11">
    <location>
        <begin position="809"/>
        <end position="970"/>
    </location>
</feature>
<keyword evidence="4 9" id="KW-0378">Hydrolase</keyword>
<dbReference type="InterPro" id="IPR014001">
    <property type="entry name" value="Helicase_ATP-bd"/>
</dbReference>
<dbReference type="Gene3D" id="2.40.10.170">
    <property type="match status" value="1"/>
</dbReference>
<evidence type="ECO:0000256" key="1">
    <source>
        <dbReference type="ARBA" id="ARBA00022490"/>
    </source>
</evidence>
<keyword evidence="8 9" id="KW-0234">DNA repair</keyword>
<evidence type="ECO:0000256" key="3">
    <source>
        <dbReference type="ARBA" id="ARBA00022763"/>
    </source>
</evidence>
<dbReference type="Pfam" id="PF17757">
    <property type="entry name" value="UvrB_inter"/>
    <property type="match status" value="1"/>
</dbReference>
<comment type="similarity">
    <text evidence="9">In the C-terminal section; belongs to the helicase family. RecG subfamily.</text>
</comment>
<evidence type="ECO:0000313" key="12">
    <source>
        <dbReference type="EMBL" id="GKS82296.1"/>
    </source>
</evidence>
<dbReference type="InterPro" id="IPR037235">
    <property type="entry name" value="TRCF-like_C_D7"/>
</dbReference>
<dbReference type="InterPro" id="IPR036101">
    <property type="entry name" value="CarD-like/TRCF_RID_sf"/>
</dbReference>
<dbReference type="SMART" id="SM01058">
    <property type="entry name" value="CarD_TRCF"/>
    <property type="match status" value="1"/>
</dbReference>
<evidence type="ECO:0000256" key="9">
    <source>
        <dbReference type="HAMAP-Rule" id="MF_00969"/>
    </source>
</evidence>
<comment type="subcellular location">
    <subcellularLocation>
        <location evidence="9">Cytoplasm</location>
    </subcellularLocation>
</comment>
<dbReference type="SUPFAM" id="SSF143517">
    <property type="entry name" value="TRCF domain-like"/>
    <property type="match status" value="1"/>
</dbReference>
<comment type="caution">
    <text evidence="12">The sequence shown here is derived from an EMBL/GenBank/DDBJ whole genome shotgun (WGS) entry which is preliminary data.</text>
</comment>
<dbReference type="InterPro" id="IPR005118">
    <property type="entry name" value="TRCF_C"/>
</dbReference>
<dbReference type="InterPro" id="IPR041471">
    <property type="entry name" value="UvrB_inter"/>
</dbReference>
<keyword evidence="3 9" id="KW-0227">DNA damage</keyword>
<accession>A0ABQ5JJK9</accession>
<dbReference type="NCBIfam" id="TIGR00580">
    <property type="entry name" value="mfd"/>
    <property type="match status" value="1"/>
</dbReference>
<dbReference type="Pfam" id="PF00270">
    <property type="entry name" value="DEAD"/>
    <property type="match status" value="1"/>
</dbReference>
<gene>
    <name evidence="9 12" type="primary">mfd</name>
    <name evidence="12" type="ORF">LPAF129_19820</name>
</gene>
<dbReference type="PANTHER" id="PTHR47964:SF1">
    <property type="entry name" value="ATP-DEPENDENT DNA HELICASE HOMOLOG RECG, CHLOROPLASTIC"/>
    <property type="match status" value="1"/>
</dbReference>
<evidence type="ECO:0000313" key="13">
    <source>
        <dbReference type="Proteomes" id="UP001055149"/>
    </source>
</evidence>
<dbReference type="InterPro" id="IPR011545">
    <property type="entry name" value="DEAD/DEAH_box_helicase_dom"/>
</dbReference>
<dbReference type="PROSITE" id="PS51194">
    <property type="entry name" value="HELICASE_CTER"/>
    <property type="match status" value="1"/>
</dbReference>
<dbReference type="SMART" id="SM00487">
    <property type="entry name" value="DEXDc"/>
    <property type="match status" value="1"/>
</dbReference>
<evidence type="ECO:0000256" key="5">
    <source>
        <dbReference type="ARBA" id="ARBA00022806"/>
    </source>
</evidence>
<evidence type="ECO:0000256" key="8">
    <source>
        <dbReference type="ARBA" id="ARBA00023204"/>
    </source>
</evidence>
<keyword evidence="7 9" id="KW-0238">DNA-binding</keyword>
<dbReference type="Proteomes" id="UP001055149">
    <property type="component" value="Unassembled WGS sequence"/>
</dbReference>
<evidence type="ECO:0000259" key="10">
    <source>
        <dbReference type="PROSITE" id="PS51192"/>
    </source>
</evidence>
<protein>
    <recommendedName>
        <fullName evidence="9">Transcription-repair-coupling factor</fullName>
        <shortName evidence="9">TRCF</shortName>
        <ecNumber evidence="9">3.6.4.-</ecNumber>
    </recommendedName>
</protein>
<dbReference type="Gene3D" id="3.40.50.11180">
    <property type="match status" value="1"/>
</dbReference>
<dbReference type="Gene3D" id="3.40.50.300">
    <property type="entry name" value="P-loop containing nucleotide triphosphate hydrolases"/>
    <property type="match status" value="2"/>
</dbReference>
<keyword evidence="2 9" id="KW-0547">Nucleotide-binding</keyword>